<proteinExistence type="predicted"/>
<keyword evidence="2" id="KW-1185">Reference proteome</keyword>
<sequence length="290" mass="31254">MRTPLPADLPRVFRGADAVAHGALTEEQLRGPAVQRVLRGVYARSGTALTHDVRCEATGLLLPPGALVTGRSAATVRGVPLARRQDPVEVLVPEQPLRRLPSGVLVRRCRSLPAGEPWGSTALAPPLRMAFDLTARHPLPAAVGHLDAVVRAGLVDLDALHAWLVGARGPGVRAARHAAQLCDPRAESPPESAVRVHCVEAGLAVTPQVVVRDRGCFVARVDLAVDGTQVAVQYDGQWHALREQLEADRRQLRELREAGWEVVHVTVALRREPDTLVAAVHAAIARQVRR</sequence>
<dbReference type="AlphaFoldDB" id="A0A2S6IG49"/>
<reference evidence="1 2" key="1">
    <citation type="submission" date="2018-02" db="EMBL/GenBank/DDBJ databases">
        <title>Genomic Encyclopedia of Archaeal and Bacterial Type Strains, Phase II (KMG-II): from individual species to whole genera.</title>
        <authorList>
            <person name="Goeker M."/>
        </authorList>
    </citation>
    <scope>NUCLEOTIDE SEQUENCE [LARGE SCALE GENOMIC DNA]</scope>
    <source>
        <strain evidence="1 2">DSM 22857</strain>
    </source>
</reference>
<dbReference type="EMBL" id="PTJD01000011">
    <property type="protein sequence ID" value="PPK93181.1"/>
    <property type="molecule type" value="Genomic_DNA"/>
</dbReference>
<dbReference type="SUPFAM" id="SSF52980">
    <property type="entry name" value="Restriction endonuclease-like"/>
    <property type="match status" value="1"/>
</dbReference>
<accession>A0A2S6IG49</accession>
<dbReference type="Proteomes" id="UP000239485">
    <property type="component" value="Unassembled WGS sequence"/>
</dbReference>
<organism evidence="1 2">
    <name type="scientific">Kineococcus xinjiangensis</name>
    <dbReference type="NCBI Taxonomy" id="512762"/>
    <lineage>
        <taxon>Bacteria</taxon>
        <taxon>Bacillati</taxon>
        <taxon>Actinomycetota</taxon>
        <taxon>Actinomycetes</taxon>
        <taxon>Kineosporiales</taxon>
        <taxon>Kineosporiaceae</taxon>
        <taxon>Kineococcus</taxon>
    </lineage>
</organism>
<dbReference type="InterPro" id="IPR011335">
    <property type="entry name" value="Restrct_endonuc-II-like"/>
</dbReference>
<dbReference type="RefSeq" id="WP_104434056.1">
    <property type="nucleotide sequence ID" value="NZ_PTJD01000011.1"/>
</dbReference>
<dbReference type="OrthoDB" id="3173471at2"/>
<evidence type="ECO:0000313" key="2">
    <source>
        <dbReference type="Proteomes" id="UP000239485"/>
    </source>
</evidence>
<name>A0A2S6IG49_9ACTN</name>
<dbReference type="Gene3D" id="3.40.960.10">
    <property type="entry name" value="VSR Endonuclease"/>
    <property type="match status" value="1"/>
</dbReference>
<evidence type="ECO:0008006" key="3">
    <source>
        <dbReference type="Google" id="ProtNLM"/>
    </source>
</evidence>
<gene>
    <name evidence="1" type="ORF">CLV92_11198</name>
</gene>
<evidence type="ECO:0000313" key="1">
    <source>
        <dbReference type="EMBL" id="PPK93181.1"/>
    </source>
</evidence>
<protein>
    <recommendedName>
        <fullName evidence="3">Very-short-patch-repair endonuclease</fullName>
    </recommendedName>
</protein>
<comment type="caution">
    <text evidence="1">The sequence shown here is derived from an EMBL/GenBank/DDBJ whole genome shotgun (WGS) entry which is preliminary data.</text>
</comment>